<dbReference type="PROSITE" id="PS01063">
    <property type="entry name" value="SIGMA70_ECF"/>
    <property type="match status" value="1"/>
</dbReference>
<gene>
    <name evidence="9" type="ORF">SAMN02982931_01538</name>
</gene>
<keyword evidence="2 6" id="KW-0805">Transcription regulation</keyword>
<dbReference type="Pfam" id="PF04542">
    <property type="entry name" value="Sigma70_r2"/>
    <property type="match status" value="1"/>
</dbReference>
<evidence type="ECO:0000313" key="10">
    <source>
        <dbReference type="Proteomes" id="UP000199071"/>
    </source>
</evidence>
<comment type="similarity">
    <text evidence="1 6">Belongs to the sigma-70 factor family. ECF subfamily.</text>
</comment>
<dbReference type="EMBL" id="FMXQ01000003">
    <property type="protein sequence ID" value="SDB20879.1"/>
    <property type="molecule type" value="Genomic_DNA"/>
</dbReference>
<accession>A0A1G6BJV2</accession>
<dbReference type="InterPro" id="IPR039425">
    <property type="entry name" value="RNA_pol_sigma-70-like"/>
</dbReference>
<evidence type="ECO:0000256" key="5">
    <source>
        <dbReference type="ARBA" id="ARBA00023163"/>
    </source>
</evidence>
<proteinExistence type="inferred from homology"/>
<evidence type="ECO:0000259" key="7">
    <source>
        <dbReference type="Pfam" id="PF04542"/>
    </source>
</evidence>
<name>A0A1G6BJV2_9HYPH</name>
<dbReference type="InterPro" id="IPR007627">
    <property type="entry name" value="RNA_pol_sigma70_r2"/>
</dbReference>
<keyword evidence="5 6" id="KW-0804">Transcription</keyword>
<keyword evidence="3 6" id="KW-0731">Sigma factor</keyword>
<dbReference type="InterPro" id="IPR013324">
    <property type="entry name" value="RNA_pol_sigma_r3/r4-like"/>
</dbReference>
<dbReference type="Gene3D" id="1.10.10.10">
    <property type="entry name" value="Winged helix-like DNA-binding domain superfamily/Winged helix DNA-binding domain"/>
    <property type="match status" value="1"/>
</dbReference>
<dbReference type="PANTHER" id="PTHR43133:SF62">
    <property type="entry name" value="RNA POLYMERASE SIGMA FACTOR SIGZ"/>
    <property type="match status" value="1"/>
</dbReference>
<evidence type="ECO:0000256" key="3">
    <source>
        <dbReference type="ARBA" id="ARBA00023082"/>
    </source>
</evidence>
<dbReference type="STRING" id="665467.SAMN02982931_01538"/>
<dbReference type="GO" id="GO:0016987">
    <property type="term" value="F:sigma factor activity"/>
    <property type="evidence" value="ECO:0007669"/>
    <property type="project" value="UniProtKB-KW"/>
</dbReference>
<keyword evidence="4 6" id="KW-0238">DNA-binding</keyword>
<evidence type="ECO:0000256" key="2">
    <source>
        <dbReference type="ARBA" id="ARBA00023015"/>
    </source>
</evidence>
<dbReference type="PANTHER" id="PTHR43133">
    <property type="entry name" value="RNA POLYMERASE ECF-TYPE SIGMA FACTO"/>
    <property type="match status" value="1"/>
</dbReference>
<dbReference type="NCBIfam" id="TIGR02937">
    <property type="entry name" value="sigma70-ECF"/>
    <property type="match status" value="1"/>
</dbReference>
<dbReference type="InterPro" id="IPR013325">
    <property type="entry name" value="RNA_pol_sigma_r2"/>
</dbReference>
<dbReference type="InterPro" id="IPR000838">
    <property type="entry name" value="RNA_pol_sigma70_ECF_CS"/>
</dbReference>
<evidence type="ECO:0000259" key="8">
    <source>
        <dbReference type="Pfam" id="PF08281"/>
    </source>
</evidence>
<dbReference type="AlphaFoldDB" id="A0A1G6BJV2"/>
<evidence type="ECO:0000256" key="6">
    <source>
        <dbReference type="RuleBase" id="RU000716"/>
    </source>
</evidence>
<reference evidence="9 10" key="1">
    <citation type="submission" date="2016-10" db="EMBL/GenBank/DDBJ databases">
        <authorList>
            <person name="de Groot N.N."/>
        </authorList>
    </citation>
    <scope>NUCLEOTIDE SEQUENCE [LARGE SCALE GENOMIC DNA]</scope>
    <source>
        <strain evidence="9 10">ATCC 35022</strain>
    </source>
</reference>
<dbReference type="InterPro" id="IPR013249">
    <property type="entry name" value="RNA_pol_sigma70_r4_t2"/>
</dbReference>
<organism evidence="9 10">
    <name type="scientific">Bauldia litoralis</name>
    <dbReference type="NCBI Taxonomy" id="665467"/>
    <lineage>
        <taxon>Bacteria</taxon>
        <taxon>Pseudomonadati</taxon>
        <taxon>Pseudomonadota</taxon>
        <taxon>Alphaproteobacteria</taxon>
        <taxon>Hyphomicrobiales</taxon>
        <taxon>Kaistiaceae</taxon>
        <taxon>Bauldia</taxon>
    </lineage>
</organism>
<dbReference type="GO" id="GO:0003677">
    <property type="term" value="F:DNA binding"/>
    <property type="evidence" value="ECO:0007669"/>
    <property type="project" value="UniProtKB-KW"/>
</dbReference>
<dbReference type="Pfam" id="PF08281">
    <property type="entry name" value="Sigma70_r4_2"/>
    <property type="match status" value="1"/>
</dbReference>
<dbReference type="SUPFAM" id="SSF88946">
    <property type="entry name" value="Sigma2 domain of RNA polymerase sigma factors"/>
    <property type="match status" value="1"/>
</dbReference>
<dbReference type="Proteomes" id="UP000199071">
    <property type="component" value="Unassembled WGS sequence"/>
</dbReference>
<feature type="domain" description="RNA polymerase sigma factor 70 region 4 type 2" evidence="8">
    <location>
        <begin position="129"/>
        <end position="181"/>
    </location>
</feature>
<dbReference type="Gene3D" id="1.10.1740.10">
    <property type="match status" value="1"/>
</dbReference>
<evidence type="ECO:0000313" key="9">
    <source>
        <dbReference type="EMBL" id="SDB20879.1"/>
    </source>
</evidence>
<keyword evidence="10" id="KW-1185">Reference proteome</keyword>
<dbReference type="InterPro" id="IPR014284">
    <property type="entry name" value="RNA_pol_sigma-70_dom"/>
</dbReference>
<evidence type="ECO:0000256" key="4">
    <source>
        <dbReference type="ARBA" id="ARBA00023125"/>
    </source>
</evidence>
<dbReference type="GO" id="GO:0006352">
    <property type="term" value="P:DNA-templated transcription initiation"/>
    <property type="evidence" value="ECO:0007669"/>
    <property type="project" value="InterPro"/>
</dbReference>
<dbReference type="RefSeq" id="WP_175478336.1">
    <property type="nucleotide sequence ID" value="NZ_FMXQ01000003.1"/>
</dbReference>
<dbReference type="CDD" id="cd06171">
    <property type="entry name" value="Sigma70_r4"/>
    <property type="match status" value="1"/>
</dbReference>
<dbReference type="SUPFAM" id="SSF88659">
    <property type="entry name" value="Sigma3 and sigma4 domains of RNA polymerase sigma factors"/>
    <property type="match status" value="1"/>
</dbReference>
<evidence type="ECO:0000256" key="1">
    <source>
        <dbReference type="ARBA" id="ARBA00010641"/>
    </source>
</evidence>
<sequence>MGKRPPKPGPNPSDLIVAIARHEDKAAFAALFELYAGRIKAWLMSTGTSGERAEDLAQETMLTIWRKAASYDPARANASAWIFAIARNARIDRFRRDRRAEQLPDIYELIEPGEPDKPDDMLDAAEREQRVRLAITDLSEDQLSVVRLSFFEGRPHGEIADLLDLPLGTVKSRLRLAMKRLRTLLGDLS</sequence>
<protein>
    <recommendedName>
        <fullName evidence="6">RNA polymerase sigma factor</fullName>
    </recommendedName>
</protein>
<dbReference type="InterPro" id="IPR036388">
    <property type="entry name" value="WH-like_DNA-bd_sf"/>
</dbReference>
<feature type="domain" description="RNA polymerase sigma-70 region 2" evidence="7">
    <location>
        <begin position="31"/>
        <end position="99"/>
    </location>
</feature>